<dbReference type="Gene3D" id="3.20.20.410">
    <property type="entry name" value="Protein of unknown function UPF0759"/>
    <property type="match status" value="1"/>
</dbReference>
<dbReference type="PANTHER" id="PTHR30348">
    <property type="entry name" value="UNCHARACTERIZED PROTEIN YECE"/>
    <property type="match status" value="1"/>
</dbReference>
<dbReference type="InterPro" id="IPR036520">
    <property type="entry name" value="UPF0759_sf"/>
</dbReference>
<accession>A0A2W5KB65</accession>
<gene>
    <name evidence="1" type="ORF">DI564_12525</name>
</gene>
<proteinExistence type="predicted"/>
<reference evidence="1 2" key="1">
    <citation type="submission" date="2017-08" db="EMBL/GenBank/DDBJ databases">
        <title>Infants hospitalized years apart are colonized by the same room-sourced microbial strains.</title>
        <authorList>
            <person name="Brooks B."/>
            <person name="Olm M.R."/>
            <person name="Firek B.A."/>
            <person name="Baker R."/>
            <person name="Thomas B.C."/>
            <person name="Morowitz M.J."/>
            <person name="Banfield J.F."/>
        </authorList>
    </citation>
    <scope>NUCLEOTIDE SEQUENCE [LARGE SCALE GENOMIC DNA]</scope>
    <source>
        <strain evidence="1">S2_005_003_R2_42</strain>
    </source>
</reference>
<dbReference type="InterPro" id="IPR002763">
    <property type="entry name" value="DUF72"/>
</dbReference>
<protein>
    <submittedName>
        <fullName evidence="1">DUF72 domain-containing protein</fullName>
    </submittedName>
</protein>
<evidence type="ECO:0000313" key="2">
    <source>
        <dbReference type="Proteomes" id="UP000249046"/>
    </source>
</evidence>
<dbReference type="Proteomes" id="UP000249046">
    <property type="component" value="Unassembled WGS sequence"/>
</dbReference>
<dbReference type="PANTHER" id="PTHR30348:SF4">
    <property type="entry name" value="DUF72 DOMAIN-CONTAINING PROTEIN"/>
    <property type="match status" value="1"/>
</dbReference>
<dbReference type="SUPFAM" id="SSF117396">
    <property type="entry name" value="TM1631-like"/>
    <property type="match status" value="1"/>
</dbReference>
<comment type="caution">
    <text evidence="1">The sequence shown here is derived from an EMBL/GenBank/DDBJ whole genome shotgun (WGS) entry which is preliminary data.</text>
</comment>
<sequence>MSIRIGISGWRYAPWRGRFYPKDLPQRSELAYAAGLLDSIEINGSFYSLQTPERYAAWHDDTPARFVFSVKAPRYITHILRLRDTERALANFLASGVLRLRAKLGPLLWQLPPSLRYDPAQLDAFLRLLPRDTGQALALARRREVSRMRGRSALSIDRVRPLRHALEVRHESFRDPDFIALLRRHRVALVVADTAGRWPYLEDVTAGFVYLRLHGDAELYTSGYGDAALDRWAERIRAWAQGREPDDAQRIAETAPRRARRDVYCYFDNDAKVRAPADAQALIRRLDAR</sequence>
<organism evidence="1 2">
    <name type="scientific">Rhodanobacter denitrificans</name>
    <dbReference type="NCBI Taxonomy" id="666685"/>
    <lineage>
        <taxon>Bacteria</taxon>
        <taxon>Pseudomonadati</taxon>
        <taxon>Pseudomonadota</taxon>
        <taxon>Gammaproteobacteria</taxon>
        <taxon>Lysobacterales</taxon>
        <taxon>Rhodanobacteraceae</taxon>
        <taxon>Rhodanobacter</taxon>
    </lineage>
</organism>
<name>A0A2W5KB65_9GAMM</name>
<dbReference type="EMBL" id="QFPO01000011">
    <property type="protein sequence ID" value="PZQ12864.1"/>
    <property type="molecule type" value="Genomic_DNA"/>
</dbReference>
<dbReference type="AlphaFoldDB" id="A0A2W5KB65"/>
<dbReference type="Pfam" id="PF01904">
    <property type="entry name" value="DUF72"/>
    <property type="match status" value="1"/>
</dbReference>
<evidence type="ECO:0000313" key="1">
    <source>
        <dbReference type="EMBL" id="PZQ12864.1"/>
    </source>
</evidence>